<organism evidence="2 3">
    <name type="scientific">Flagellimonas allohymeniacidonis</name>
    <dbReference type="NCBI Taxonomy" id="2517819"/>
    <lineage>
        <taxon>Bacteria</taxon>
        <taxon>Pseudomonadati</taxon>
        <taxon>Bacteroidota</taxon>
        <taxon>Flavobacteriia</taxon>
        <taxon>Flavobacteriales</taxon>
        <taxon>Flavobacteriaceae</taxon>
        <taxon>Flagellimonas</taxon>
    </lineage>
</organism>
<dbReference type="OrthoDB" id="1450107at2"/>
<protein>
    <submittedName>
        <fullName evidence="2">Uncharacterized protein</fullName>
    </submittedName>
</protein>
<dbReference type="EMBL" id="SGIU01000002">
    <property type="protein sequence ID" value="TAI47726.1"/>
    <property type="molecule type" value="Genomic_DNA"/>
</dbReference>
<evidence type="ECO:0000313" key="3">
    <source>
        <dbReference type="Proteomes" id="UP000291981"/>
    </source>
</evidence>
<dbReference type="RefSeq" id="WP_130614786.1">
    <property type="nucleotide sequence ID" value="NZ_SGIU01000002.1"/>
</dbReference>
<keyword evidence="1" id="KW-1133">Transmembrane helix</keyword>
<dbReference type="Proteomes" id="UP000291981">
    <property type="component" value="Unassembled WGS sequence"/>
</dbReference>
<comment type="caution">
    <text evidence="2">The sequence shown here is derived from an EMBL/GenBank/DDBJ whole genome shotgun (WGS) entry which is preliminary data.</text>
</comment>
<keyword evidence="1" id="KW-0812">Transmembrane</keyword>
<proteinExistence type="predicted"/>
<name>A0A4Q8QHS6_9FLAO</name>
<reference evidence="2 3" key="1">
    <citation type="submission" date="2019-02" db="EMBL/GenBank/DDBJ databases">
        <title>Draft genome sequence of Muricauda sp. 176CP4-71.</title>
        <authorList>
            <person name="Park J.-S."/>
        </authorList>
    </citation>
    <scope>NUCLEOTIDE SEQUENCE [LARGE SCALE GENOMIC DNA]</scope>
    <source>
        <strain evidence="2 3">176CP4-71</strain>
    </source>
</reference>
<keyword evidence="1" id="KW-0472">Membrane</keyword>
<evidence type="ECO:0000313" key="2">
    <source>
        <dbReference type="EMBL" id="TAI47726.1"/>
    </source>
</evidence>
<feature type="transmembrane region" description="Helical" evidence="1">
    <location>
        <begin position="15"/>
        <end position="37"/>
    </location>
</feature>
<evidence type="ECO:0000256" key="1">
    <source>
        <dbReference type="SAM" id="Phobius"/>
    </source>
</evidence>
<keyword evidence="3" id="KW-1185">Reference proteome</keyword>
<accession>A0A4Q8QHS6</accession>
<gene>
    <name evidence="2" type="ORF">EW142_13785</name>
</gene>
<sequence length="112" mass="12683">MLLFLFKVLKVVRTIAFPFIAFMLTFSIMAPSLLPLLHKDCEVAFLVDTGEEEKKSEKESEKKADEKNLFLNNSGFSQTPISFHIASGYIEHSIFDSDFIGDILLPPPRQMA</sequence>
<dbReference type="AlphaFoldDB" id="A0A4Q8QHS6"/>